<name>A0A975BVV7_9BACT</name>
<proteinExistence type="predicted"/>
<reference evidence="2" key="1">
    <citation type="journal article" date="2021" name="Microb. Physiol.">
        <title>Proteogenomic Insights into the Physiology of Marine, Sulfate-Reducing, Filamentous Desulfonema limicola and Desulfonema magnum.</title>
        <authorList>
            <person name="Schnaars V."/>
            <person name="Wohlbrand L."/>
            <person name="Scheve S."/>
            <person name="Hinrichs C."/>
            <person name="Reinhardt R."/>
            <person name="Rabus R."/>
        </authorList>
    </citation>
    <scope>NUCLEOTIDE SEQUENCE</scope>
    <source>
        <strain evidence="2">4be13</strain>
    </source>
</reference>
<protein>
    <submittedName>
        <fullName evidence="2">Uncharacterized protein</fullName>
    </submittedName>
</protein>
<dbReference type="EMBL" id="CP061800">
    <property type="protein sequence ID" value="QTA92332.1"/>
    <property type="molecule type" value="Genomic_DNA"/>
</dbReference>
<evidence type="ECO:0000313" key="2">
    <source>
        <dbReference type="EMBL" id="QTA92332.1"/>
    </source>
</evidence>
<feature type="compositionally biased region" description="Pro residues" evidence="1">
    <location>
        <begin position="9"/>
        <end position="18"/>
    </location>
</feature>
<dbReference type="KEGG" id="dmm:dnm_084100"/>
<organism evidence="2 3">
    <name type="scientific">Desulfonema magnum</name>
    <dbReference type="NCBI Taxonomy" id="45655"/>
    <lineage>
        <taxon>Bacteria</taxon>
        <taxon>Pseudomonadati</taxon>
        <taxon>Thermodesulfobacteriota</taxon>
        <taxon>Desulfobacteria</taxon>
        <taxon>Desulfobacterales</taxon>
        <taxon>Desulfococcaceae</taxon>
        <taxon>Desulfonema</taxon>
    </lineage>
</organism>
<evidence type="ECO:0000313" key="3">
    <source>
        <dbReference type="Proteomes" id="UP000663722"/>
    </source>
</evidence>
<keyword evidence="3" id="KW-1185">Reference proteome</keyword>
<sequence>MLIPAGHLYPPPQQPPEPAEGGIARFDRLNGRGFQYPPPSCKLPTLLIDMRSNRRVC</sequence>
<evidence type="ECO:0000256" key="1">
    <source>
        <dbReference type="SAM" id="MobiDB-lite"/>
    </source>
</evidence>
<gene>
    <name evidence="2" type="ORF">dnm_084100</name>
</gene>
<dbReference type="AlphaFoldDB" id="A0A975BVV7"/>
<dbReference type="Proteomes" id="UP000663722">
    <property type="component" value="Chromosome"/>
</dbReference>
<accession>A0A975BVV7</accession>
<feature type="region of interest" description="Disordered" evidence="1">
    <location>
        <begin position="1"/>
        <end position="21"/>
    </location>
</feature>